<dbReference type="PATRIC" id="fig|1682.24.peg.44"/>
<evidence type="ECO:0000313" key="1">
    <source>
        <dbReference type="EMBL" id="ALE08120.1"/>
    </source>
</evidence>
<proteinExistence type="predicted"/>
<organism evidence="1 2">
    <name type="scientific">Bifidobacterium longum subsp. infantis</name>
    <dbReference type="NCBI Taxonomy" id="1682"/>
    <lineage>
        <taxon>Bacteria</taxon>
        <taxon>Bacillati</taxon>
        <taxon>Actinomycetota</taxon>
        <taxon>Actinomycetes</taxon>
        <taxon>Bifidobacteriales</taxon>
        <taxon>Bifidobacteriaceae</taxon>
        <taxon>Bifidobacterium</taxon>
    </lineage>
</organism>
<dbReference type="RefSeq" id="WP_235625973.1">
    <property type="nucleotide sequence ID" value="NZ_CP010411.1"/>
</dbReference>
<dbReference type="Proteomes" id="UP000067206">
    <property type="component" value="Chromosome"/>
</dbReference>
<dbReference type="PANTHER" id="PTHR30287:SF1">
    <property type="entry name" value="INNER MEMBRANE PROTEIN"/>
    <property type="match status" value="1"/>
</dbReference>
<sequence>MAKAMKGGAVSESAPIYYEEMSKVAGTENDQQSITLIATDDAYNFGDYITLRSRTGHKPQVLTDRGAIISERMAEMMDAKVGDTITVTDSSGTERKVRVDGITEMHIGHFMFMTSGGYKHVFGEQYQSNAYMVRLKNHKTSNVESRSAKLIKLDGAKGIVQNTTSKKQVATIVDLPDQIMEVLILAAELLAVVILYNLTNLSVSERIRELPTIKVLGGLGVLVYRRLKTVDMLGALKSVE</sequence>
<gene>
    <name evidence="1" type="ORF">RY67_43</name>
</gene>
<name>A0A0M4LFB1_BIFLI</name>
<dbReference type="EMBL" id="CP010411">
    <property type="protein sequence ID" value="ALE08120.1"/>
    <property type="molecule type" value="Genomic_DNA"/>
</dbReference>
<dbReference type="InterPro" id="IPR038766">
    <property type="entry name" value="Membrane_comp_ABC_pdt"/>
</dbReference>
<dbReference type="AlphaFoldDB" id="A0A0M4LFB1"/>
<protein>
    <submittedName>
        <fullName evidence="1">ABC transporter permease protein</fullName>
    </submittedName>
</protein>
<reference evidence="1 2" key="1">
    <citation type="submission" date="2014-12" db="EMBL/GenBank/DDBJ databases">
        <title>Complete genome sequence of Bifidobacterium longum subsp. infantis BT1.</title>
        <authorList>
            <person name="Kim J.F."/>
            <person name="Kwak M.-J."/>
        </authorList>
    </citation>
    <scope>NUCLEOTIDE SEQUENCE [LARGE SCALE GENOMIC DNA]</scope>
    <source>
        <strain evidence="1 2">BT1</strain>
    </source>
</reference>
<dbReference type="GO" id="GO:0005886">
    <property type="term" value="C:plasma membrane"/>
    <property type="evidence" value="ECO:0007669"/>
    <property type="project" value="TreeGrafter"/>
</dbReference>
<dbReference type="PANTHER" id="PTHR30287">
    <property type="entry name" value="MEMBRANE COMPONENT OF PREDICTED ABC SUPERFAMILY METABOLITE UPTAKE TRANSPORTER"/>
    <property type="match status" value="1"/>
</dbReference>
<accession>A0A0M4LFB1</accession>
<evidence type="ECO:0000313" key="2">
    <source>
        <dbReference type="Proteomes" id="UP000067206"/>
    </source>
</evidence>